<feature type="transmembrane region" description="Helical" evidence="1">
    <location>
        <begin position="12"/>
        <end position="35"/>
    </location>
</feature>
<sequence>YEPRAEDIKRIGTLDVFVLIFFFHYFFSFRIFSSFFLPYFSFFFSFSSFPPSSPLFFPIFPYLFSPYSILFTVGLSLPSLFSRCSFILSFFFVFSFSRYPFFFLLFTCPSFFFLSTFSFPPFFFFFF</sequence>
<reference evidence="2 3" key="1">
    <citation type="submission" date="2018-03" db="EMBL/GenBank/DDBJ databases">
        <title>Blue discolouration in mozzarella cheese caused by Pseudomonas fluorescens.</title>
        <authorList>
            <person name="Chiesa F."/>
            <person name="Dalmasso A."/>
            <person name="Lomonaco S."/>
        </authorList>
    </citation>
    <scope>NUCLEOTIDE SEQUENCE [LARGE SCALE GENOMIC DNA]</scope>
    <source>
        <strain evidence="2 3">11293</strain>
    </source>
</reference>
<evidence type="ECO:0000313" key="3">
    <source>
        <dbReference type="Proteomes" id="UP000239731"/>
    </source>
</evidence>
<organism evidence="2 3">
    <name type="scientific">Pseudomonas fluorescens</name>
    <dbReference type="NCBI Taxonomy" id="294"/>
    <lineage>
        <taxon>Bacteria</taxon>
        <taxon>Pseudomonadati</taxon>
        <taxon>Pseudomonadota</taxon>
        <taxon>Gammaproteobacteria</taxon>
        <taxon>Pseudomonadales</taxon>
        <taxon>Pseudomonadaceae</taxon>
        <taxon>Pseudomonas</taxon>
    </lineage>
</organism>
<feature type="transmembrane region" description="Helical" evidence="1">
    <location>
        <begin position="55"/>
        <end position="73"/>
    </location>
</feature>
<comment type="caution">
    <text evidence="2">The sequence shown here is derived from an EMBL/GenBank/DDBJ whole genome shotgun (WGS) entry which is preliminary data.</text>
</comment>
<dbReference type="Proteomes" id="UP000239731">
    <property type="component" value="Unassembled WGS sequence"/>
</dbReference>
<keyword evidence="1" id="KW-1133">Transmembrane helix</keyword>
<evidence type="ECO:0000313" key="2">
    <source>
        <dbReference type="EMBL" id="PRW82881.1"/>
    </source>
</evidence>
<feature type="non-terminal residue" evidence="2">
    <location>
        <position position="1"/>
    </location>
</feature>
<gene>
    <name evidence="2" type="ORF">C7A10_32170</name>
</gene>
<dbReference type="AlphaFoldDB" id="A0A2T0HIH7"/>
<keyword evidence="1" id="KW-0472">Membrane</keyword>
<keyword evidence="1" id="KW-0812">Transmembrane</keyword>
<accession>A0A2T0HIH7</accession>
<feature type="non-terminal residue" evidence="2">
    <location>
        <position position="127"/>
    </location>
</feature>
<protein>
    <submittedName>
        <fullName evidence="2">Uncharacterized protein</fullName>
    </submittedName>
</protein>
<dbReference type="EMBL" id="PVUH01000132">
    <property type="protein sequence ID" value="PRW82881.1"/>
    <property type="molecule type" value="Genomic_DNA"/>
</dbReference>
<name>A0A2T0HIH7_PSEFL</name>
<feature type="transmembrane region" description="Helical" evidence="1">
    <location>
        <begin position="103"/>
        <end position="126"/>
    </location>
</feature>
<proteinExistence type="predicted"/>
<evidence type="ECO:0000256" key="1">
    <source>
        <dbReference type="SAM" id="Phobius"/>
    </source>
</evidence>